<dbReference type="InterPro" id="IPR006311">
    <property type="entry name" value="TAT_signal"/>
</dbReference>
<gene>
    <name evidence="1" type="ordered locus">SSIL_3340</name>
</gene>
<evidence type="ECO:0000313" key="1">
    <source>
        <dbReference type="EMBL" id="BAK17763.1"/>
    </source>
</evidence>
<proteinExistence type="predicted"/>
<protein>
    <submittedName>
        <fullName evidence="1">Uncharacterized protein</fullName>
    </submittedName>
</protein>
<dbReference type="HOGENOM" id="CLU_412717_0_0_9"/>
<dbReference type="PATRIC" id="fig|1002809.3.peg.3380"/>
<dbReference type="eggNOG" id="ENOG50301VK">
    <property type="taxonomic scope" value="Bacteria"/>
</dbReference>
<dbReference type="Pfam" id="PF20585">
    <property type="entry name" value="Pectate_lyase_5"/>
    <property type="match status" value="1"/>
</dbReference>
<name>F2F3W5_SOLSS</name>
<evidence type="ECO:0000313" key="2">
    <source>
        <dbReference type="Proteomes" id="UP000006691"/>
    </source>
</evidence>
<dbReference type="EMBL" id="AP012157">
    <property type="protein sequence ID" value="BAK17763.1"/>
    <property type="molecule type" value="Genomic_DNA"/>
</dbReference>
<reference evidence="2" key="1">
    <citation type="submission" date="2011-04" db="EMBL/GenBank/DDBJ databases">
        <title>Genome sequence of Solibacillus silvestris StLB046.</title>
        <authorList>
            <person name="Morohoshi T."/>
            <person name="Someya N."/>
            <person name="Ikeda T."/>
        </authorList>
    </citation>
    <scope>NUCLEOTIDE SEQUENCE [LARGE SCALE GENOMIC DNA]</scope>
    <source>
        <strain evidence="2">StLB046</strain>
    </source>
</reference>
<reference evidence="1 2" key="2">
    <citation type="journal article" date="2012" name="J. Biosci. Bioeng.">
        <title>Complete genome sequence and characterization of the N-acylhomoserine lactone-degrading gene of the potato leaf-associated Solibacillus silvestris.</title>
        <authorList>
            <person name="Morohoshi T."/>
            <person name="Tominaga Y."/>
            <person name="Someya N."/>
            <person name="Ikeda T."/>
        </authorList>
    </citation>
    <scope>NUCLEOTIDE SEQUENCE [LARGE SCALE GENOMIC DNA]</scope>
    <source>
        <strain evidence="1 2">StLB046</strain>
    </source>
</reference>
<organism evidence="1 2">
    <name type="scientific">Solibacillus silvestris (strain StLB046)</name>
    <name type="common">Bacillus silvestris</name>
    <dbReference type="NCBI Taxonomy" id="1002809"/>
    <lineage>
        <taxon>Bacteria</taxon>
        <taxon>Bacillati</taxon>
        <taxon>Bacillota</taxon>
        <taxon>Bacilli</taxon>
        <taxon>Bacillales</taxon>
        <taxon>Caryophanaceae</taxon>
        <taxon>Solibacillus</taxon>
    </lineage>
</organism>
<dbReference type="AlphaFoldDB" id="F2F3W5"/>
<dbReference type="RefSeq" id="WP_014824705.1">
    <property type="nucleotide sequence ID" value="NC_018065.1"/>
</dbReference>
<keyword evidence="2" id="KW-1185">Reference proteome</keyword>
<dbReference type="KEGG" id="siv:SSIL_3340"/>
<sequence>MQQVKNFSRRSFLLAMIIVAGLFAFGGGTIQASNLKPYEYTFIKDETTIQTFNGVNGIKKLNVTFDQPIPVTVVPLSDVSVVASTEKRGEAPVANIIDIVDRIEISGKTLSIHFKNLDYIDYTDTSKSYKLIIKSGAGLYLGQSGDLEFPFAVYDLLPGFETVFLAQGAEGTGQINRIFEENAPRDIFVHIPKYYLNKIETIHRYKGVVSEKEASTLTNIDVLTDNAVSRLKVGLNNNLIRDLEPHPSVKGFTLGYANDQALEVDDLEEFSLKAYDVYGRILDSTTFKINYIDEAYLDNTRIKVSNYITKKASDFGKTYTLYDLMSKPKIFENILTGLSVEDLNKLGVTYANQFSTVQVNDLAQLEMALANAKIKTINLTSNIPLSRQLLIDRDVTINGTSNAQIAGDIRLGDGSKNLNIKLNNIGITGTLTVDAGSGNVILENVTANVLDVISGGVNSIHLINFTATNGIVFNNIAPVRLVLTNSNKQNVTLASDKEVILEGAYGTIASTNQDAKLTVKYNVSIDSWSIGAGMKLTVTHPESVTLPAYTGAGVLEKINTGETGPGEENNLGTVLGEIALDYNWDDSELGKEIEFDQLNTESKTIAENVQDWKIDDTNLEASIRNNRILVINNLSEEYVGKTLKVTLKGTYEEKQYSIIMNVTIN</sequence>
<accession>F2F3W5</accession>
<dbReference type="InterPro" id="IPR046776">
    <property type="entry name" value="Pectate_lyase_5"/>
</dbReference>
<dbReference type="PROSITE" id="PS51318">
    <property type="entry name" value="TAT"/>
    <property type="match status" value="1"/>
</dbReference>
<dbReference type="Proteomes" id="UP000006691">
    <property type="component" value="Chromosome"/>
</dbReference>